<dbReference type="Proteomes" id="UP001431429">
    <property type="component" value="Unassembled WGS sequence"/>
</dbReference>
<dbReference type="Gene3D" id="3.40.50.360">
    <property type="match status" value="1"/>
</dbReference>
<evidence type="ECO:0000313" key="3">
    <source>
        <dbReference type="Proteomes" id="UP001431429"/>
    </source>
</evidence>
<dbReference type="InterPro" id="IPR005025">
    <property type="entry name" value="FMN_Rdtase-like_dom"/>
</dbReference>
<sequence length="193" mass="20924">MTSDTLAVCGIVGSLRRNSWNRKLLEAAEALAPIDTELRISKAFDDIPLFNEDLVGSEPAAVLRLREEVASADALMIATPEYNGGAPGVLKNALDWLSLPLGGAALEGKPVALMGTSPGRLGTARAQFELRNMFLFSRSPVMPGPELLLGHAHQHFDEHGKLTDSLAIERIALLFRNLRKYAQLNSTEAVPLR</sequence>
<comment type="caution">
    <text evidence="2">The sequence shown here is derived from an EMBL/GenBank/DDBJ whole genome shotgun (WGS) entry which is preliminary data.</text>
</comment>
<dbReference type="EMBL" id="JAMQAW010000101">
    <property type="protein sequence ID" value="MCM2394163.1"/>
    <property type="molecule type" value="Genomic_DNA"/>
</dbReference>
<dbReference type="PANTHER" id="PTHR30543">
    <property type="entry name" value="CHROMATE REDUCTASE"/>
    <property type="match status" value="1"/>
</dbReference>
<evidence type="ECO:0000259" key="1">
    <source>
        <dbReference type="Pfam" id="PF03358"/>
    </source>
</evidence>
<name>A0ABT0V3M9_9ACTN</name>
<dbReference type="RefSeq" id="WP_250924446.1">
    <property type="nucleotide sequence ID" value="NZ_JAMQAW010000101.1"/>
</dbReference>
<feature type="domain" description="NADPH-dependent FMN reductase-like" evidence="1">
    <location>
        <begin position="8"/>
        <end position="154"/>
    </location>
</feature>
<reference evidence="2" key="1">
    <citation type="submission" date="2022-06" db="EMBL/GenBank/DDBJ databases">
        <title>Genome public.</title>
        <authorList>
            <person name="Sun Q."/>
        </authorList>
    </citation>
    <scope>NUCLEOTIDE SEQUENCE</scope>
    <source>
        <strain evidence="2">CWNU-1</strain>
    </source>
</reference>
<dbReference type="PANTHER" id="PTHR30543:SF21">
    <property type="entry name" value="NAD(P)H-DEPENDENT FMN REDUCTASE LOT6"/>
    <property type="match status" value="1"/>
</dbReference>
<organism evidence="2 3">
    <name type="scientific">Streptomyces albipurpureus</name>
    <dbReference type="NCBI Taxonomy" id="2897419"/>
    <lineage>
        <taxon>Bacteria</taxon>
        <taxon>Bacillati</taxon>
        <taxon>Actinomycetota</taxon>
        <taxon>Actinomycetes</taxon>
        <taxon>Kitasatosporales</taxon>
        <taxon>Streptomycetaceae</taxon>
        <taxon>Streptomyces</taxon>
    </lineage>
</organism>
<evidence type="ECO:0000313" key="2">
    <source>
        <dbReference type="EMBL" id="MCM2394163.1"/>
    </source>
</evidence>
<protein>
    <submittedName>
        <fullName evidence="2">NAD(P)H-dependent oxidoreductase</fullName>
    </submittedName>
</protein>
<proteinExistence type="predicted"/>
<dbReference type="InterPro" id="IPR029039">
    <property type="entry name" value="Flavoprotein-like_sf"/>
</dbReference>
<dbReference type="SUPFAM" id="SSF52218">
    <property type="entry name" value="Flavoproteins"/>
    <property type="match status" value="1"/>
</dbReference>
<dbReference type="InterPro" id="IPR050712">
    <property type="entry name" value="NAD(P)H-dep_reductase"/>
</dbReference>
<dbReference type="Pfam" id="PF03358">
    <property type="entry name" value="FMN_red"/>
    <property type="match status" value="1"/>
</dbReference>
<gene>
    <name evidence="2" type="ORF">NBG84_38840</name>
</gene>
<accession>A0ABT0V3M9</accession>
<keyword evidence="3" id="KW-1185">Reference proteome</keyword>